<sequence length="240" mass="26912">MDSDNVHHLHHEIETRLAEGRLCHVTDPVSSQLACLPVGVVPKPHSDKRRTIYHLSHPHKPGTHLLSFNDGIHTSFITIHYESLDMIMDFICEHPSTSLWKADLEDAFRHVIVAESDARLMGIHFDSQYYQECALAFGGHSSLFLFNLFAEFLHWLTAFALQTVSLSLTSHSDMSHYLDDFFGASDTTTSPTTPIQVLSLSAAALGFKLSHKKMAWDTTKLEILGIKLNSVTQTTSITQQ</sequence>
<evidence type="ECO:0000313" key="3">
    <source>
        <dbReference type="Proteomes" id="UP000179920"/>
    </source>
</evidence>
<dbReference type="InterPro" id="IPR000477">
    <property type="entry name" value="RT_dom"/>
</dbReference>
<dbReference type="InterPro" id="IPR052055">
    <property type="entry name" value="Hepadnavirus_pol/RT"/>
</dbReference>
<dbReference type="InterPro" id="IPR043502">
    <property type="entry name" value="DNA/RNA_pol_sf"/>
</dbReference>
<dbReference type="AlphaFoldDB" id="A0A1K0GJ36"/>
<dbReference type="Gene3D" id="3.10.10.10">
    <property type="entry name" value="HIV Type 1 Reverse Transcriptase, subunit A, domain 1"/>
    <property type="match status" value="1"/>
</dbReference>
<reference evidence="3" key="1">
    <citation type="submission" date="2016-04" db="EMBL/GenBank/DDBJ databases">
        <authorList>
            <person name="Guldener U."/>
            <person name="Guldener U."/>
        </authorList>
    </citation>
    <scope>NUCLEOTIDE SEQUENCE [LARGE SCALE GENOMIC DNA]</scope>
    <source>
        <strain evidence="3">UB2112</strain>
    </source>
</reference>
<feature type="domain" description="Reverse transcriptase" evidence="1">
    <location>
        <begin position="94"/>
        <end position="228"/>
    </location>
</feature>
<protein>
    <recommendedName>
        <fullName evidence="1">Reverse transcriptase domain-containing protein</fullName>
    </recommendedName>
</protein>
<dbReference type="EMBL" id="LT558118">
    <property type="protein sequence ID" value="SAM70011.1"/>
    <property type="molecule type" value="Genomic_DNA"/>
</dbReference>
<dbReference type="Proteomes" id="UP000179920">
    <property type="component" value="Chromosome II"/>
</dbReference>
<dbReference type="SUPFAM" id="SSF56672">
    <property type="entry name" value="DNA/RNA polymerases"/>
    <property type="match status" value="1"/>
</dbReference>
<proteinExistence type="predicted"/>
<evidence type="ECO:0000313" key="2">
    <source>
        <dbReference type="EMBL" id="SAM70011.1"/>
    </source>
</evidence>
<evidence type="ECO:0000259" key="1">
    <source>
        <dbReference type="Pfam" id="PF00078"/>
    </source>
</evidence>
<dbReference type="PANTHER" id="PTHR33050">
    <property type="entry name" value="REVERSE TRANSCRIPTASE DOMAIN-CONTAINING PROTEIN"/>
    <property type="match status" value="1"/>
</dbReference>
<dbReference type="PANTHER" id="PTHR33050:SF8">
    <property type="entry name" value="REVERSE TRANSCRIPTASE DOMAIN-CONTAINING PROTEIN"/>
    <property type="match status" value="1"/>
</dbReference>
<gene>
    <name evidence="2" type="ORF">UBRO_20364</name>
</gene>
<dbReference type="InterPro" id="IPR043128">
    <property type="entry name" value="Rev_trsase/Diguanyl_cyclase"/>
</dbReference>
<dbReference type="Gene3D" id="3.30.70.270">
    <property type="match status" value="1"/>
</dbReference>
<dbReference type="Pfam" id="PF00078">
    <property type="entry name" value="RVT_1"/>
    <property type="match status" value="1"/>
</dbReference>
<organism evidence="2 3">
    <name type="scientific">Ustilago bromivora</name>
    <dbReference type="NCBI Taxonomy" id="307758"/>
    <lineage>
        <taxon>Eukaryota</taxon>
        <taxon>Fungi</taxon>
        <taxon>Dikarya</taxon>
        <taxon>Basidiomycota</taxon>
        <taxon>Ustilaginomycotina</taxon>
        <taxon>Ustilaginomycetes</taxon>
        <taxon>Ustilaginales</taxon>
        <taxon>Ustilaginaceae</taxon>
        <taxon>Ustilago</taxon>
    </lineage>
</organism>
<name>A0A1K0GJ36_9BASI</name>
<accession>A0A1K0GJ36</accession>